<organism evidence="2 3">
    <name type="scientific">Pelomonas aquatica</name>
    <dbReference type="NCBI Taxonomy" id="431058"/>
    <lineage>
        <taxon>Bacteria</taxon>
        <taxon>Pseudomonadati</taxon>
        <taxon>Pseudomonadota</taxon>
        <taxon>Betaproteobacteria</taxon>
        <taxon>Burkholderiales</taxon>
        <taxon>Sphaerotilaceae</taxon>
        <taxon>Roseateles</taxon>
    </lineage>
</organism>
<accession>A0A9X4LMQ1</accession>
<reference evidence="2" key="1">
    <citation type="submission" date="2019-02" db="EMBL/GenBank/DDBJ databases">
        <title>Draft genome of the type strain Pelomonas aquatica CCUG 52575T.</title>
        <authorList>
            <person name="Gomila M."/>
            <person name="Lalucat J."/>
        </authorList>
    </citation>
    <scope>NUCLEOTIDE SEQUENCE</scope>
    <source>
        <strain evidence="2">CCUG 52575</strain>
    </source>
</reference>
<evidence type="ECO:0000313" key="2">
    <source>
        <dbReference type="EMBL" id="MDG0865382.1"/>
    </source>
</evidence>
<proteinExistence type="predicted"/>
<dbReference type="AlphaFoldDB" id="A0A9X4LMQ1"/>
<feature type="region of interest" description="Disordered" evidence="1">
    <location>
        <begin position="1"/>
        <end position="20"/>
    </location>
</feature>
<name>A0A9X4LMQ1_9BURK</name>
<dbReference type="EMBL" id="SGUG01000072">
    <property type="protein sequence ID" value="MDG0865382.1"/>
    <property type="molecule type" value="Genomic_DNA"/>
</dbReference>
<feature type="region of interest" description="Disordered" evidence="1">
    <location>
        <begin position="67"/>
        <end position="117"/>
    </location>
</feature>
<protein>
    <submittedName>
        <fullName evidence="2">Uncharacterized protein</fullName>
    </submittedName>
</protein>
<feature type="compositionally biased region" description="Basic and acidic residues" evidence="1">
    <location>
        <begin position="105"/>
        <end position="117"/>
    </location>
</feature>
<gene>
    <name evidence="2" type="ORF">EXJ73_23255</name>
</gene>
<dbReference type="Proteomes" id="UP001152766">
    <property type="component" value="Unassembled WGS sequence"/>
</dbReference>
<sequence length="133" mass="14743">MSTKLDPAEPPGRRTRKARGYSTEIRQLRARGYTFEAIRAALAAVGVDVSNRTVQREAGKLRDVHARETDAAGATQEVGRSCRRPYGTDVAARAELSQSPSPQPAEHRRGKDVAEEFRRSQCVNPLIRVKEQS</sequence>
<evidence type="ECO:0000313" key="3">
    <source>
        <dbReference type="Proteomes" id="UP001152766"/>
    </source>
</evidence>
<evidence type="ECO:0000256" key="1">
    <source>
        <dbReference type="SAM" id="MobiDB-lite"/>
    </source>
</evidence>
<dbReference type="RefSeq" id="WP_268150282.1">
    <property type="nucleotide sequence ID" value="NZ_JAPPUW010000008.1"/>
</dbReference>
<comment type="caution">
    <text evidence="2">The sequence shown here is derived from an EMBL/GenBank/DDBJ whole genome shotgun (WGS) entry which is preliminary data.</text>
</comment>
<keyword evidence="3" id="KW-1185">Reference proteome</keyword>